<protein>
    <submittedName>
        <fullName evidence="2">Uncharacterized protein</fullName>
    </submittedName>
</protein>
<evidence type="ECO:0000313" key="4">
    <source>
        <dbReference type="Proteomes" id="UP001228581"/>
    </source>
</evidence>
<feature type="transmembrane region" description="Helical" evidence="1">
    <location>
        <begin position="12"/>
        <end position="29"/>
    </location>
</feature>
<dbReference type="Proteomes" id="UP001241110">
    <property type="component" value="Unassembled WGS sequence"/>
</dbReference>
<dbReference type="EMBL" id="JASJOS010000013">
    <property type="protein sequence ID" value="MDJ1484048.1"/>
    <property type="molecule type" value="Genomic_DNA"/>
</dbReference>
<comment type="caution">
    <text evidence="2">The sequence shown here is derived from an EMBL/GenBank/DDBJ whole genome shotgun (WGS) entry which is preliminary data.</text>
</comment>
<dbReference type="AlphaFoldDB" id="A0AAE3QVA2"/>
<evidence type="ECO:0000313" key="3">
    <source>
        <dbReference type="EMBL" id="MDJ1498188.1"/>
    </source>
</evidence>
<keyword evidence="1" id="KW-1133">Transmembrane helix</keyword>
<evidence type="ECO:0000313" key="2">
    <source>
        <dbReference type="EMBL" id="MDJ1484048.1"/>
    </source>
</evidence>
<dbReference type="Proteomes" id="UP001228581">
    <property type="component" value="Unassembled WGS sequence"/>
</dbReference>
<feature type="transmembrane region" description="Helical" evidence="1">
    <location>
        <begin position="59"/>
        <end position="79"/>
    </location>
</feature>
<reference evidence="2 4" key="1">
    <citation type="submission" date="2023-05" db="EMBL/GenBank/DDBJ databases">
        <authorList>
            <person name="Zhang X."/>
        </authorList>
    </citation>
    <scope>NUCLEOTIDE SEQUENCE</scope>
    <source>
        <strain evidence="3 4">DM2B3-1</strain>
        <strain evidence="2">YF14B1</strain>
    </source>
</reference>
<evidence type="ECO:0000313" key="5">
    <source>
        <dbReference type="Proteomes" id="UP001241110"/>
    </source>
</evidence>
<name>A0AAE3QVA2_9BACT</name>
<organism evidence="2 5">
    <name type="scientific">Xanthocytophaga flava</name>
    <dbReference type="NCBI Taxonomy" id="3048013"/>
    <lineage>
        <taxon>Bacteria</taxon>
        <taxon>Pseudomonadati</taxon>
        <taxon>Bacteroidota</taxon>
        <taxon>Cytophagia</taxon>
        <taxon>Cytophagales</taxon>
        <taxon>Rhodocytophagaceae</taxon>
        <taxon>Xanthocytophaga</taxon>
    </lineage>
</organism>
<proteinExistence type="predicted"/>
<dbReference type="EMBL" id="JASJOT010000041">
    <property type="protein sequence ID" value="MDJ1498188.1"/>
    <property type="molecule type" value="Genomic_DNA"/>
</dbReference>
<feature type="transmembrane region" description="Helical" evidence="1">
    <location>
        <begin position="35"/>
        <end position="52"/>
    </location>
</feature>
<dbReference type="RefSeq" id="WP_313984804.1">
    <property type="nucleotide sequence ID" value="NZ_JASJOR010000018.1"/>
</dbReference>
<sequence length="113" mass="12788">MLLSSRQTRFFFLMYILLPFVTGLGHIWQGATFLGGAYLFVTIPYSIAYLTLRHLSRISILLLQALGALMMIVIAADLYQQGNQWIPYLLVLTAILNVYVFWSGNRKKVGSGQ</sequence>
<keyword evidence="4" id="KW-1185">Reference proteome</keyword>
<evidence type="ECO:0000256" key="1">
    <source>
        <dbReference type="SAM" id="Phobius"/>
    </source>
</evidence>
<keyword evidence="1" id="KW-0812">Transmembrane</keyword>
<feature type="transmembrane region" description="Helical" evidence="1">
    <location>
        <begin position="85"/>
        <end position="102"/>
    </location>
</feature>
<keyword evidence="1" id="KW-0472">Membrane</keyword>
<gene>
    <name evidence="2" type="ORF">QNI16_26360</name>
    <name evidence="3" type="ORF">QNI19_34920</name>
</gene>
<accession>A0AAE3QVA2</accession>